<dbReference type="Pfam" id="PF13560">
    <property type="entry name" value="HTH_31"/>
    <property type="match status" value="1"/>
</dbReference>
<feature type="region of interest" description="Disordered" evidence="1">
    <location>
        <begin position="1"/>
        <end position="22"/>
    </location>
</feature>
<dbReference type="InterPro" id="IPR010982">
    <property type="entry name" value="Lambda_DNA-bd_dom_sf"/>
</dbReference>
<dbReference type="EMBL" id="CP165727">
    <property type="protein sequence ID" value="XDV65332.1"/>
    <property type="molecule type" value="Genomic_DNA"/>
</dbReference>
<accession>A0AB39YA71</accession>
<dbReference type="InterPro" id="IPR001387">
    <property type="entry name" value="Cro/C1-type_HTH"/>
</dbReference>
<evidence type="ECO:0000313" key="2">
    <source>
        <dbReference type="EMBL" id="XDV65332.1"/>
    </source>
</evidence>
<evidence type="ECO:0000256" key="1">
    <source>
        <dbReference type="SAM" id="MobiDB-lite"/>
    </source>
</evidence>
<dbReference type="Gene3D" id="1.10.260.40">
    <property type="entry name" value="lambda repressor-like DNA-binding domains"/>
    <property type="match status" value="1"/>
</dbReference>
<sequence length="151" mass="16366">MGVDVDGDGTDEHSWSVDPEDEQGAAVVAALGRQMRARREALGMRVGDLAAVIQDGEALIYKVEGGKRIAKPEYLDKVDDALKAGGLIRAMREDLVADGTAVGRSEGAFNGRPVSDPKRLRTLDLRYGMLRAQALTPWESRAFIEQLLGET</sequence>
<dbReference type="AlphaFoldDB" id="A0AB39YA71"/>
<dbReference type="SUPFAM" id="SSF47413">
    <property type="entry name" value="lambda repressor-like DNA-binding domains"/>
    <property type="match status" value="1"/>
</dbReference>
<protein>
    <submittedName>
        <fullName evidence="2">Helix-turn-helix domain-containing protein</fullName>
    </submittedName>
</protein>
<dbReference type="RefSeq" id="WP_369778360.1">
    <property type="nucleotide sequence ID" value="NZ_CP165727.1"/>
</dbReference>
<name>A0AB39YA71_9ACTN</name>
<organism evidence="2">
    <name type="scientific">Streptomyces sp. R33</name>
    <dbReference type="NCBI Taxonomy" id="3238629"/>
    <lineage>
        <taxon>Bacteria</taxon>
        <taxon>Bacillati</taxon>
        <taxon>Actinomycetota</taxon>
        <taxon>Actinomycetes</taxon>
        <taxon>Kitasatosporales</taxon>
        <taxon>Streptomycetaceae</taxon>
        <taxon>Streptomyces</taxon>
    </lineage>
</organism>
<reference evidence="2" key="1">
    <citation type="submission" date="2024-08" db="EMBL/GenBank/DDBJ databases">
        <authorList>
            <person name="Yu S.T."/>
        </authorList>
    </citation>
    <scope>NUCLEOTIDE SEQUENCE</scope>
    <source>
        <strain evidence="2">R33</strain>
    </source>
</reference>
<dbReference type="CDD" id="cd00093">
    <property type="entry name" value="HTH_XRE"/>
    <property type="match status" value="1"/>
</dbReference>
<dbReference type="GO" id="GO:0003677">
    <property type="term" value="F:DNA binding"/>
    <property type="evidence" value="ECO:0007669"/>
    <property type="project" value="InterPro"/>
</dbReference>
<proteinExistence type="predicted"/>
<gene>
    <name evidence="2" type="ORF">AB5J51_21415</name>
</gene>